<dbReference type="Pfam" id="PF22893">
    <property type="entry name" value="ULD_2"/>
    <property type="match status" value="1"/>
</dbReference>
<keyword evidence="4" id="KW-1185">Reference proteome</keyword>
<evidence type="ECO:0000313" key="4">
    <source>
        <dbReference type="Proteomes" id="UP001345827"/>
    </source>
</evidence>
<dbReference type="InterPro" id="IPR054464">
    <property type="entry name" value="ULD_fung"/>
</dbReference>
<evidence type="ECO:0000256" key="1">
    <source>
        <dbReference type="SAM" id="MobiDB-lite"/>
    </source>
</evidence>
<dbReference type="AlphaFoldDB" id="A0AAV9QI10"/>
<evidence type="ECO:0000313" key="3">
    <source>
        <dbReference type="EMBL" id="KAK5543722.1"/>
    </source>
</evidence>
<accession>A0AAV9QI10</accession>
<reference evidence="3 4" key="1">
    <citation type="submission" date="2023-06" db="EMBL/GenBank/DDBJ databases">
        <title>Black Yeasts Isolated from many extreme environments.</title>
        <authorList>
            <person name="Coleine C."/>
            <person name="Stajich J.E."/>
            <person name="Selbmann L."/>
        </authorList>
    </citation>
    <scope>NUCLEOTIDE SEQUENCE [LARGE SCALE GENOMIC DNA]</scope>
    <source>
        <strain evidence="3 4">CCFEE 5887</strain>
    </source>
</reference>
<feature type="region of interest" description="Disordered" evidence="1">
    <location>
        <begin position="472"/>
        <end position="491"/>
    </location>
</feature>
<name>A0AAV9QI10_9PEZI</name>
<sequence length="804" mass="89489">MTPAFGFSVGDFIAAIELCAKVAKALKNSGAAAADYQQTVLELQGLQNILTRLAALEPTESNIQHVNAIRGAALASTLSVREFLTRLEKFEHSMSPFAAKKTVTLSRARRQTQYALFMADEVKKIRAVIYGNVLRINVLLATHASETLSRTEDHLATHHQDLVGRFQNLSDETAELVTGIANLKAEATTYHDAARQTSSRSEDQMQELSNKVEVNTATLTQGLANLSAGFGSVTTSVAVIRDLSYQVLSLLRTIPAELGSLIQNVLRSNARIESTLLSMNQKIAARPSLSLETNIHLEDALGRIHADIPFEWFRYWETFEGLLKARFKNTPGRQKIENGEFSLVHAKRTSISLDKDSWSGTITPGAHIVMLMLITKITFRNFACPRRSCTGQVVSEAGTADLAVCPKCDLRFIQQMTHVGSDNADEVARVQSIEDAQLFGARLGDDRAEDSDLSRRILDVAEDIEMMDVADDGRPNRWESREPRVDGPHPILIDQSTDIEHANTASLTSSDMAEPPIMSWLAQTVPPKNPESVREWREATETNQVELEEREAKDLEVFRNVQIVMPAEVAAPGLDEPSAVHSEDHDLDVGARIFYRNILDRYPHIDRPLARRLAIGNWHRQKRLTAQQAEVEPARIRADSRNIAQASQQDTAMGHSKRQVKHVGAKADGWEDVEHEQRAWSAMDSHRLTEHGTDNVHPTFGHGYDSLPSCSSLVRPIRATAPSFPSPQHQQSDMHAASWTPTPDIRQERTYGNYDFSPNIHGTKERRFCSLPPLPLPLPVTSTTSTSMKCYLCHCQVHILNKQS</sequence>
<protein>
    <recommendedName>
        <fullName evidence="2">Ubiquitin-like domain-containing protein</fullName>
    </recommendedName>
</protein>
<organism evidence="3 4">
    <name type="scientific">Vermiconidia calcicola</name>
    <dbReference type="NCBI Taxonomy" id="1690605"/>
    <lineage>
        <taxon>Eukaryota</taxon>
        <taxon>Fungi</taxon>
        <taxon>Dikarya</taxon>
        <taxon>Ascomycota</taxon>
        <taxon>Pezizomycotina</taxon>
        <taxon>Dothideomycetes</taxon>
        <taxon>Dothideomycetidae</taxon>
        <taxon>Mycosphaerellales</taxon>
        <taxon>Extremaceae</taxon>
        <taxon>Vermiconidia</taxon>
    </lineage>
</organism>
<evidence type="ECO:0000259" key="2">
    <source>
        <dbReference type="Pfam" id="PF22893"/>
    </source>
</evidence>
<dbReference type="Proteomes" id="UP001345827">
    <property type="component" value="Unassembled WGS sequence"/>
</dbReference>
<dbReference type="PANTHER" id="PTHR38886:SF1">
    <property type="entry name" value="NACHT-NTPASE AND P-LOOP NTPASES N-TERMINAL DOMAIN-CONTAINING PROTEIN"/>
    <property type="match status" value="1"/>
</dbReference>
<dbReference type="PANTHER" id="PTHR38886">
    <property type="entry name" value="SESA DOMAIN-CONTAINING PROTEIN"/>
    <property type="match status" value="1"/>
</dbReference>
<dbReference type="EMBL" id="JAXLQG010000002">
    <property type="protein sequence ID" value="KAK5543722.1"/>
    <property type="molecule type" value="Genomic_DNA"/>
</dbReference>
<feature type="compositionally biased region" description="Basic and acidic residues" evidence="1">
    <location>
        <begin position="472"/>
        <end position="487"/>
    </location>
</feature>
<proteinExistence type="predicted"/>
<comment type="caution">
    <text evidence="3">The sequence shown here is derived from an EMBL/GenBank/DDBJ whole genome shotgun (WGS) entry which is preliminary data.</text>
</comment>
<gene>
    <name evidence="3" type="ORF">LTR25_001336</name>
</gene>
<feature type="domain" description="Ubiquitin-like" evidence="2">
    <location>
        <begin position="293"/>
        <end position="374"/>
    </location>
</feature>